<gene>
    <name evidence="3" type="ORF">QR680_003614</name>
</gene>
<keyword evidence="4" id="KW-1185">Reference proteome</keyword>
<dbReference type="GO" id="GO:0003723">
    <property type="term" value="F:RNA binding"/>
    <property type="evidence" value="ECO:0007669"/>
    <property type="project" value="InterPro"/>
</dbReference>
<dbReference type="InterPro" id="IPR012677">
    <property type="entry name" value="Nucleotide-bd_a/b_plait_sf"/>
</dbReference>
<name>A0AA39HLZ7_9BILA</name>
<protein>
    <recommendedName>
        <fullName evidence="2">RRM domain-containing protein</fullName>
    </recommendedName>
</protein>
<dbReference type="InterPro" id="IPR000504">
    <property type="entry name" value="RRM_dom"/>
</dbReference>
<dbReference type="Gene3D" id="3.30.70.330">
    <property type="match status" value="1"/>
</dbReference>
<feature type="domain" description="RRM" evidence="2">
    <location>
        <begin position="74"/>
        <end position="145"/>
    </location>
</feature>
<reference evidence="3" key="1">
    <citation type="submission" date="2023-06" db="EMBL/GenBank/DDBJ databases">
        <title>Genomic analysis of the entomopathogenic nematode Steinernema hermaphroditum.</title>
        <authorList>
            <person name="Schwarz E.M."/>
            <person name="Heppert J.K."/>
            <person name="Baniya A."/>
            <person name="Schwartz H.T."/>
            <person name="Tan C.-H."/>
            <person name="Antoshechkin I."/>
            <person name="Sternberg P.W."/>
            <person name="Goodrich-Blair H."/>
            <person name="Dillman A.R."/>
        </authorList>
    </citation>
    <scope>NUCLEOTIDE SEQUENCE</scope>
    <source>
        <strain evidence="3">PS9179</strain>
        <tissue evidence="3">Whole animal</tissue>
    </source>
</reference>
<proteinExistence type="predicted"/>
<dbReference type="AlphaFoldDB" id="A0AA39HLZ7"/>
<sequence>MAPVAVASARLRWRTRRLVGSSSFPLTMLRSMRPTLTVMVPLVETRAMIAVPPQPEVVAAAVSKVDNLGLAERSILVYNLLNSVSVPMLFTLFENAGPVEHVVLRPGDDGRSQVAMVLFAHKPSVKFSVTAFDNCLFCGQIIRVMSMSASTPTKVMLPPPSPPTERLATPPLTPRAFVEPVSDEEMKECVNCAICQLFRARYNGEISVDDVLDSLPSLRSTTRERKSKISSESKNPL</sequence>
<comment type="caution">
    <text evidence="3">The sequence shown here is derived from an EMBL/GenBank/DDBJ whole genome shotgun (WGS) entry which is preliminary data.</text>
</comment>
<dbReference type="EMBL" id="JAUCMV010000003">
    <property type="protein sequence ID" value="KAK0407820.1"/>
    <property type="molecule type" value="Genomic_DNA"/>
</dbReference>
<organism evidence="3 4">
    <name type="scientific">Steinernema hermaphroditum</name>
    <dbReference type="NCBI Taxonomy" id="289476"/>
    <lineage>
        <taxon>Eukaryota</taxon>
        <taxon>Metazoa</taxon>
        <taxon>Ecdysozoa</taxon>
        <taxon>Nematoda</taxon>
        <taxon>Chromadorea</taxon>
        <taxon>Rhabditida</taxon>
        <taxon>Tylenchina</taxon>
        <taxon>Panagrolaimomorpha</taxon>
        <taxon>Strongyloidoidea</taxon>
        <taxon>Steinernematidae</taxon>
        <taxon>Steinernema</taxon>
    </lineage>
</organism>
<evidence type="ECO:0000256" key="1">
    <source>
        <dbReference type="SAM" id="MobiDB-lite"/>
    </source>
</evidence>
<dbReference type="Proteomes" id="UP001175271">
    <property type="component" value="Unassembled WGS sequence"/>
</dbReference>
<feature type="region of interest" description="Disordered" evidence="1">
    <location>
        <begin position="152"/>
        <end position="171"/>
    </location>
</feature>
<accession>A0AA39HLZ7</accession>
<evidence type="ECO:0000259" key="2">
    <source>
        <dbReference type="SMART" id="SM00360"/>
    </source>
</evidence>
<dbReference type="InterPro" id="IPR035979">
    <property type="entry name" value="RBD_domain_sf"/>
</dbReference>
<evidence type="ECO:0000313" key="3">
    <source>
        <dbReference type="EMBL" id="KAK0407820.1"/>
    </source>
</evidence>
<dbReference type="SUPFAM" id="SSF54928">
    <property type="entry name" value="RNA-binding domain, RBD"/>
    <property type="match status" value="1"/>
</dbReference>
<dbReference type="SMART" id="SM00360">
    <property type="entry name" value="RRM"/>
    <property type="match status" value="1"/>
</dbReference>
<evidence type="ECO:0000313" key="4">
    <source>
        <dbReference type="Proteomes" id="UP001175271"/>
    </source>
</evidence>